<comment type="caution">
    <text evidence="3">The sequence shown here is derived from an EMBL/GenBank/DDBJ whole genome shotgun (WGS) entry which is preliminary data.</text>
</comment>
<dbReference type="EMBL" id="ARXV01000001">
    <property type="protein sequence ID" value="KGD66499.1"/>
    <property type="molecule type" value="Genomic_DNA"/>
</dbReference>
<evidence type="ECO:0008006" key="5">
    <source>
        <dbReference type="Google" id="ProtNLM"/>
    </source>
</evidence>
<accession>A0A095SQ72</accession>
<dbReference type="Proteomes" id="UP000029444">
    <property type="component" value="Unassembled WGS sequence"/>
</dbReference>
<evidence type="ECO:0000256" key="2">
    <source>
        <dbReference type="SAM" id="SignalP"/>
    </source>
</evidence>
<feature type="region of interest" description="Disordered" evidence="1">
    <location>
        <begin position="117"/>
        <end position="142"/>
    </location>
</feature>
<evidence type="ECO:0000256" key="1">
    <source>
        <dbReference type="SAM" id="MobiDB-lite"/>
    </source>
</evidence>
<dbReference type="eggNOG" id="ENOG50300GG">
    <property type="taxonomic scope" value="Bacteria"/>
</dbReference>
<organism evidence="3 4">
    <name type="scientific">Alcanivorax nanhaiticus</name>
    <dbReference type="NCBI Taxonomy" id="1177154"/>
    <lineage>
        <taxon>Bacteria</taxon>
        <taxon>Pseudomonadati</taxon>
        <taxon>Pseudomonadota</taxon>
        <taxon>Gammaproteobacteria</taxon>
        <taxon>Oceanospirillales</taxon>
        <taxon>Alcanivoracaceae</taxon>
        <taxon>Alcanivorax</taxon>
    </lineage>
</organism>
<dbReference type="RefSeq" id="WP_035229450.1">
    <property type="nucleotide sequence ID" value="NZ_ARXV01000001.1"/>
</dbReference>
<keyword evidence="4" id="KW-1185">Reference proteome</keyword>
<dbReference type="InterPro" id="IPR022061">
    <property type="entry name" value="DUF3617"/>
</dbReference>
<feature type="signal peptide" evidence="2">
    <location>
        <begin position="1"/>
        <end position="20"/>
    </location>
</feature>
<reference evidence="3 4" key="1">
    <citation type="submission" date="2012-09" db="EMBL/GenBank/DDBJ databases">
        <title>Genome Sequence of alkane-degrading Bacterium Alcanivorax sp. 19-m-6.</title>
        <authorList>
            <person name="Lai Q."/>
            <person name="Shao Z."/>
        </authorList>
    </citation>
    <scope>NUCLEOTIDE SEQUENCE [LARGE SCALE GENOMIC DNA]</scope>
    <source>
        <strain evidence="3 4">19-m-6</strain>
    </source>
</reference>
<sequence>MKASLALFTSLLLLAPIAQAGEMTPGQWNLSVELDAPGIPEQMRKQVQYDCINAKEASDPEAALRNSWKEDNCSAGEIKHSGNTMRWSADCTMPGTKVKTRVTGKMVLHDSKHYTSEMTMSGNNHSMKTRIDGKWAGSECTE</sequence>
<dbReference type="PATRIC" id="fig|1177154.3.peg.168"/>
<proteinExistence type="predicted"/>
<gene>
    <name evidence="3" type="ORF">Y5S_00166</name>
</gene>
<evidence type="ECO:0000313" key="4">
    <source>
        <dbReference type="Proteomes" id="UP000029444"/>
    </source>
</evidence>
<feature type="chain" id="PRO_5001911183" description="DUF3617 domain-containing protein" evidence="2">
    <location>
        <begin position="21"/>
        <end position="142"/>
    </location>
</feature>
<name>A0A095SQ72_9GAMM</name>
<dbReference type="OrthoDB" id="6079603at2"/>
<dbReference type="AlphaFoldDB" id="A0A095SQ72"/>
<feature type="compositionally biased region" description="Polar residues" evidence="1">
    <location>
        <begin position="117"/>
        <end position="126"/>
    </location>
</feature>
<protein>
    <recommendedName>
        <fullName evidence="5">DUF3617 domain-containing protein</fullName>
    </recommendedName>
</protein>
<evidence type="ECO:0000313" key="3">
    <source>
        <dbReference type="EMBL" id="KGD66499.1"/>
    </source>
</evidence>
<keyword evidence="2" id="KW-0732">Signal</keyword>
<dbReference type="Pfam" id="PF12276">
    <property type="entry name" value="DUF3617"/>
    <property type="match status" value="1"/>
</dbReference>